<dbReference type="STRING" id="348151.IV55_GL000718"/>
<dbReference type="EMBL" id="BJUD01000011">
    <property type="protein sequence ID" value="GEK28518.1"/>
    <property type="molecule type" value="Genomic_DNA"/>
</dbReference>
<dbReference type="RefSeq" id="WP_057808665.1">
    <property type="nucleotide sequence ID" value="NZ_BJUD01000011.1"/>
</dbReference>
<keyword evidence="3" id="KW-1185">Reference proteome</keyword>
<evidence type="ECO:0000313" key="4">
    <source>
        <dbReference type="Proteomes" id="UP000321429"/>
    </source>
</evidence>
<evidence type="ECO:0000313" key="3">
    <source>
        <dbReference type="Proteomes" id="UP000051139"/>
    </source>
</evidence>
<name>A0A0R2L5K2_9LACO</name>
<dbReference type="AlphaFoldDB" id="A0A0R2L5K2"/>
<dbReference type="EMBL" id="JQCB01000002">
    <property type="protein sequence ID" value="KRN96850.1"/>
    <property type="molecule type" value="Genomic_DNA"/>
</dbReference>
<dbReference type="PATRIC" id="fig|348151.3.peg.737"/>
<dbReference type="InterPro" id="IPR010064">
    <property type="entry name" value="HK97-gp10_tail"/>
</dbReference>
<dbReference type="Proteomes" id="UP000051139">
    <property type="component" value="Unassembled WGS sequence"/>
</dbReference>
<proteinExistence type="predicted"/>
<dbReference type="NCBIfam" id="TIGR01725">
    <property type="entry name" value="phge_HK97_gp10"/>
    <property type="match status" value="1"/>
</dbReference>
<comment type="caution">
    <text evidence="2">The sequence shown here is derived from an EMBL/GenBank/DDBJ whole genome shotgun (WGS) entry which is preliminary data.</text>
</comment>
<sequence>MGLEDQLQSFMERANKLVPNTETKSKITKAGAEAYKNRLRAQTKAKHYSSHKDEKYGHMADNIDYVNSNIDGVNDGTSVVGWNNRYHAMNARFLNDGTRKIQPDHFVDVARRNSREAILQAEKDEYEKQVGGK</sequence>
<evidence type="ECO:0000313" key="1">
    <source>
        <dbReference type="EMBL" id="GEK28518.1"/>
    </source>
</evidence>
<dbReference type="OrthoDB" id="2146187at2"/>
<reference evidence="2 3" key="1">
    <citation type="journal article" date="2015" name="Genome Announc.">
        <title>Expanding the biotechnology potential of lactobacilli through comparative genomics of 213 strains and associated genera.</title>
        <authorList>
            <person name="Sun Z."/>
            <person name="Harris H.M."/>
            <person name="McCann A."/>
            <person name="Guo C."/>
            <person name="Argimon S."/>
            <person name="Zhang W."/>
            <person name="Yang X."/>
            <person name="Jeffery I.B."/>
            <person name="Cooney J.C."/>
            <person name="Kagawa T.F."/>
            <person name="Liu W."/>
            <person name="Song Y."/>
            <person name="Salvetti E."/>
            <person name="Wrobel A."/>
            <person name="Rasinkangas P."/>
            <person name="Parkhill J."/>
            <person name="Rea M.C."/>
            <person name="O'Sullivan O."/>
            <person name="Ritari J."/>
            <person name="Douillard F.P."/>
            <person name="Paul Ross R."/>
            <person name="Yang R."/>
            <person name="Briner A.E."/>
            <person name="Felis G.E."/>
            <person name="de Vos W.M."/>
            <person name="Barrangou R."/>
            <person name="Klaenhammer T.R."/>
            <person name="Caufield P.W."/>
            <person name="Cui Y."/>
            <person name="Zhang H."/>
            <person name="O'Toole P.W."/>
        </authorList>
    </citation>
    <scope>NUCLEOTIDE SEQUENCE [LARGE SCALE GENOMIC DNA]</scope>
    <source>
        <strain evidence="2 3">DSM 22696</strain>
    </source>
</reference>
<organism evidence="2 3">
    <name type="scientific">Furfurilactobacillus siliginis</name>
    <dbReference type="NCBI Taxonomy" id="348151"/>
    <lineage>
        <taxon>Bacteria</taxon>
        <taxon>Bacillati</taxon>
        <taxon>Bacillota</taxon>
        <taxon>Bacilli</taxon>
        <taxon>Lactobacillales</taxon>
        <taxon>Lactobacillaceae</taxon>
        <taxon>Furfurilactobacillus</taxon>
    </lineage>
</organism>
<accession>A0A0R2L5K2</accession>
<reference evidence="1 4" key="2">
    <citation type="submission" date="2019-07" db="EMBL/GenBank/DDBJ databases">
        <title>Whole genome shotgun sequence of Lactobacillus siliginis NBRC 101315.</title>
        <authorList>
            <person name="Hosoyama A."/>
            <person name="Uohara A."/>
            <person name="Ohji S."/>
            <person name="Ichikawa N."/>
        </authorList>
    </citation>
    <scope>NUCLEOTIDE SEQUENCE [LARGE SCALE GENOMIC DNA]</scope>
    <source>
        <strain evidence="1 4">NBRC 101315</strain>
    </source>
</reference>
<dbReference type="Pfam" id="PF04883">
    <property type="entry name" value="HK97-gp10_like"/>
    <property type="match status" value="1"/>
</dbReference>
<dbReference type="Proteomes" id="UP000321429">
    <property type="component" value="Unassembled WGS sequence"/>
</dbReference>
<gene>
    <name evidence="2" type="ORF">IV55_GL000718</name>
    <name evidence="1" type="ORF">LSI01_08290</name>
</gene>
<evidence type="ECO:0000313" key="2">
    <source>
        <dbReference type="EMBL" id="KRN96850.1"/>
    </source>
</evidence>
<protein>
    <submittedName>
        <fullName evidence="1">Phage head-tail adapter protein</fullName>
    </submittedName>
</protein>